<feature type="region of interest" description="Disordered" evidence="2">
    <location>
        <begin position="212"/>
        <end position="244"/>
    </location>
</feature>
<evidence type="ECO:0000256" key="2">
    <source>
        <dbReference type="SAM" id="MobiDB-lite"/>
    </source>
</evidence>
<feature type="region of interest" description="Disordered" evidence="2">
    <location>
        <begin position="160"/>
        <end position="185"/>
    </location>
</feature>
<reference evidence="3 4" key="1">
    <citation type="submission" date="2024-04" db="EMBL/GenBank/DDBJ databases">
        <authorList>
            <consortium name="Genoscope - CEA"/>
            <person name="William W."/>
        </authorList>
    </citation>
    <scope>NUCLEOTIDE SEQUENCE [LARGE SCALE GENOMIC DNA]</scope>
</reference>
<feature type="region of interest" description="Disordered" evidence="2">
    <location>
        <begin position="105"/>
        <end position="130"/>
    </location>
</feature>
<dbReference type="GO" id="GO:0045202">
    <property type="term" value="C:synapse"/>
    <property type="evidence" value="ECO:0007669"/>
    <property type="project" value="GOC"/>
</dbReference>
<keyword evidence="4" id="KW-1185">Reference proteome</keyword>
<feature type="coiled-coil region" evidence="1">
    <location>
        <begin position="319"/>
        <end position="387"/>
    </location>
</feature>
<dbReference type="GO" id="GO:0005814">
    <property type="term" value="C:centriole"/>
    <property type="evidence" value="ECO:0007669"/>
    <property type="project" value="InterPro"/>
</dbReference>
<feature type="coiled-coil region" evidence="1">
    <location>
        <begin position="533"/>
        <end position="640"/>
    </location>
</feature>
<keyword evidence="1" id="KW-0175">Coiled coil</keyword>
<evidence type="ECO:0000256" key="1">
    <source>
        <dbReference type="SAM" id="Coils"/>
    </source>
</evidence>
<evidence type="ECO:0000313" key="3">
    <source>
        <dbReference type="EMBL" id="CAL1545492.1"/>
    </source>
</evidence>
<dbReference type="GO" id="GO:0060271">
    <property type="term" value="P:cilium assembly"/>
    <property type="evidence" value="ECO:0007669"/>
    <property type="project" value="InterPro"/>
</dbReference>
<dbReference type="PANTHER" id="PTHR36170:SF1">
    <property type="entry name" value="CENTROSOMAL PROTEIN OF 89 KDA"/>
    <property type="match status" value="1"/>
</dbReference>
<sequence>MRKRNENVYMESKMVGKKGKKKNKGATAAVVSQATLVATPNPQISQHVGRMAPSTSGTTSKPKSTTGPRILGAPVSPRDEFSEPESSLFDYQQMDEAGYMTVGFGTWPANGRQQRHESQPQFRQSGSVGIYATPGDLEMYGQGDSSQIANISDLYATPMKKGKGKMKKSSEGDQADSISMNRTQRDVETEMKKVYNLPPEISETISKDLRTHFPQMYPGSNQTDSGHGSTRPQSLDDEDGHRSPDLVHIADHLNQSGHNRTVYKAMSSLEAQPEDQVDGGPPQILDNDIVEELIRASKTGGRMTQMRTPRGSDISDIKLSELQAYNEELLSELHSLRKVAEAIRDGNIDGAKALFVRRQMDEIKGENETLKTTVHRLNVELSDYQAKYRPVDPSHLKKAKEISGLPSSGPVPSWLISKRYLAPLFLAYDDRLEAKDQVIDECRNELDSIKKRVEDILKENQKLRLSSGTVSGFQGDRSEWQQLQEQARLVLEENQVLLEQLQVQANKSRDMHTAHMSEISRMAKKIAIVEGDKADNERQLEEMRIKFREVKHKHDQLVMEVGSQVNVHTHINTISDLKRSVTEEKEQLEREIDAIMIKLKASEEERKNQALQMVDVVAENKRLKAEIKAMQKSVRHAQQKMTLLHRAIELSEDKEMVTQEQLANVIKVAEKTALERDTVYKVAREQQEETKQTVNKMLHGSVAVGKLEEKLKLYRMKASAKLNTVAERLKEQDDAFNSKKKEYEREIHYLRLLLKEKEEIIETLELDKNIIEKDLDTMWQAATSENKRVKNILLSGTKKLRDHVHLTDALKEEMENDELLHFSDDNSSKQ</sequence>
<feature type="coiled-coil region" evidence="1">
    <location>
        <begin position="432"/>
        <end position="466"/>
    </location>
</feature>
<feature type="compositionally biased region" description="Low complexity" evidence="2">
    <location>
        <begin position="53"/>
        <end position="68"/>
    </location>
</feature>
<comment type="caution">
    <text evidence="3">The sequence shown here is derived from an EMBL/GenBank/DDBJ whole genome shotgun (WGS) entry which is preliminary data.</text>
</comment>
<name>A0AAV2IFY5_LYMST</name>
<dbReference type="GO" id="GO:0097539">
    <property type="term" value="C:ciliary transition fiber"/>
    <property type="evidence" value="ECO:0007669"/>
    <property type="project" value="TreeGrafter"/>
</dbReference>
<protein>
    <submittedName>
        <fullName evidence="3">Uncharacterized protein</fullName>
    </submittedName>
</protein>
<proteinExistence type="predicted"/>
<dbReference type="PANTHER" id="PTHR36170">
    <property type="entry name" value="CENTROSOMAL PROTEIN OF 89 KDA"/>
    <property type="match status" value="1"/>
</dbReference>
<gene>
    <name evidence="3" type="ORF">GSLYS_00018975001</name>
</gene>
<feature type="compositionally biased region" description="Polar residues" evidence="2">
    <location>
        <begin position="218"/>
        <end position="233"/>
    </location>
</feature>
<dbReference type="Proteomes" id="UP001497497">
    <property type="component" value="Unassembled WGS sequence"/>
</dbReference>
<dbReference type="GO" id="GO:0007268">
    <property type="term" value="P:chemical synaptic transmission"/>
    <property type="evidence" value="ECO:0007669"/>
    <property type="project" value="InterPro"/>
</dbReference>
<dbReference type="EMBL" id="CAXITT010000714">
    <property type="protein sequence ID" value="CAL1545492.1"/>
    <property type="molecule type" value="Genomic_DNA"/>
</dbReference>
<feature type="region of interest" description="Disordered" evidence="2">
    <location>
        <begin position="41"/>
        <end position="86"/>
    </location>
</feature>
<dbReference type="GO" id="GO:0007005">
    <property type="term" value="P:mitochondrion organization"/>
    <property type="evidence" value="ECO:0007669"/>
    <property type="project" value="InterPro"/>
</dbReference>
<dbReference type="InterPro" id="IPR033545">
    <property type="entry name" value="CEP89"/>
</dbReference>
<accession>A0AAV2IFY5</accession>
<dbReference type="AlphaFoldDB" id="A0AAV2IFY5"/>
<evidence type="ECO:0000313" key="4">
    <source>
        <dbReference type="Proteomes" id="UP001497497"/>
    </source>
</evidence>
<organism evidence="3 4">
    <name type="scientific">Lymnaea stagnalis</name>
    <name type="common">Great pond snail</name>
    <name type="synonym">Helix stagnalis</name>
    <dbReference type="NCBI Taxonomy" id="6523"/>
    <lineage>
        <taxon>Eukaryota</taxon>
        <taxon>Metazoa</taxon>
        <taxon>Spiralia</taxon>
        <taxon>Lophotrochozoa</taxon>
        <taxon>Mollusca</taxon>
        <taxon>Gastropoda</taxon>
        <taxon>Heterobranchia</taxon>
        <taxon>Euthyneura</taxon>
        <taxon>Panpulmonata</taxon>
        <taxon>Hygrophila</taxon>
        <taxon>Lymnaeoidea</taxon>
        <taxon>Lymnaeidae</taxon>
        <taxon>Lymnaea</taxon>
    </lineage>
</organism>
<feature type="coiled-coil region" evidence="1">
    <location>
        <begin position="726"/>
        <end position="774"/>
    </location>
</feature>